<dbReference type="EMBL" id="UOEL01000014">
    <property type="protein sequence ID" value="VAW10147.1"/>
    <property type="molecule type" value="Genomic_DNA"/>
</dbReference>
<proteinExistence type="predicted"/>
<dbReference type="Pfam" id="PF14060">
    <property type="entry name" value="DUF4252"/>
    <property type="match status" value="1"/>
</dbReference>
<evidence type="ECO:0008006" key="2">
    <source>
        <dbReference type="Google" id="ProtNLM"/>
    </source>
</evidence>
<gene>
    <name evidence="1" type="ORF">MNBD_BACTEROID03-1004</name>
</gene>
<dbReference type="AlphaFoldDB" id="A0A3B0T9T7"/>
<organism evidence="1">
    <name type="scientific">hydrothermal vent metagenome</name>
    <dbReference type="NCBI Taxonomy" id="652676"/>
    <lineage>
        <taxon>unclassified sequences</taxon>
        <taxon>metagenomes</taxon>
        <taxon>ecological metagenomes</taxon>
    </lineage>
</organism>
<name>A0A3B0T9T7_9ZZZZ</name>
<sequence length="182" mass="20246">MKKVIVVLAIALLPLTGIAQSMFDKYEKMDNVGTVVVNKAMINLVSKLGSLSDDQEAKEFSEVAEGIRGIKVFITEDKGISADMSATVKKYLKSSSMEELMRVKDKDVNVKFYIKSGKDEDHVKELLMFVSGMKNIDLDVNGRKFETVLVSITGDIDLNKIGSLTKKMNLPHNLNKVEEGRE</sequence>
<accession>A0A3B0T9T7</accession>
<protein>
    <recommendedName>
        <fullName evidence="2">DUF4252 domain-containing protein</fullName>
    </recommendedName>
</protein>
<dbReference type="InterPro" id="IPR025348">
    <property type="entry name" value="DUF4252"/>
</dbReference>
<evidence type="ECO:0000313" key="1">
    <source>
        <dbReference type="EMBL" id="VAW10147.1"/>
    </source>
</evidence>
<reference evidence="1" key="1">
    <citation type="submission" date="2018-06" db="EMBL/GenBank/DDBJ databases">
        <authorList>
            <person name="Zhirakovskaya E."/>
        </authorList>
    </citation>
    <scope>NUCLEOTIDE SEQUENCE</scope>
</reference>